<dbReference type="AlphaFoldDB" id="A0A1A0GZ20"/>
<dbReference type="GO" id="GO:0000812">
    <property type="term" value="C:Swr1 complex"/>
    <property type="evidence" value="ECO:0007669"/>
    <property type="project" value="EnsemblFungi"/>
</dbReference>
<dbReference type="Gene3D" id="3.90.640.10">
    <property type="entry name" value="Actin, Chain A, domain 4"/>
    <property type="match status" value="1"/>
</dbReference>
<dbReference type="GO" id="GO:0031011">
    <property type="term" value="C:Ino80 complex"/>
    <property type="evidence" value="ECO:0007669"/>
    <property type="project" value="EnsemblFungi"/>
</dbReference>
<evidence type="ECO:0000313" key="17">
    <source>
        <dbReference type="Proteomes" id="UP000092555"/>
    </source>
</evidence>
<evidence type="ECO:0000256" key="6">
    <source>
        <dbReference type="ARBA" id="ARBA00023163"/>
    </source>
</evidence>
<sequence>MSSSNSAAAVYGGDEINAIVLDPGSHTTRIGYAGDDLPRVVAPAWYALDEDGTRLFGGSVDFPKAGRQVRPLMREGLVCDWDAAAAHFRHHFDGPMALAYAEQPLLVTEPVWAPAKHRQRMVETLYEEFGFPAVYLAKTPTCVSFQQGRPSCLVVDVGHDSASVVPVVDGMCLLKHSMRTGYAGRFLNDHVADTLAARFPGVDLLPQHRVLRKTPVVYPAAARFEPRVWPGPVAPSFDEYQRQRVFCEFKELMLEAGRADNSGTDPADTRDTPDASDADALERTMELPAGQTVAVARDRLALADALFEPALHPFHDAAYAARHPACNGEMALSSPYDDYRPTKRARKPDTGPHTPLPAAGGGPQPERGLAQLVAHALASVDVDLRTALAHNVVVTGGTSLVPRLTERLSAELQAAHPGLKVRLHAPGSAAERTGQAWLGGSVLASLGAFHQMWVSKAEYDEAGAERILTQRFR</sequence>
<evidence type="ECO:0000256" key="4">
    <source>
        <dbReference type="ARBA" id="ARBA00023015"/>
    </source>
</evidence>
<dbReference type="SUPFAM" id="SSF53067">
    <property type="entry name" value="Actin-like ATPase domain"/>
    <property type="match status" value="2"/>
</dbReference>
<reference evidence="16 17" key="1">
    <citation type="submission" date="2016-05" db="EMBL/GenBank/DDBJ databases">
        <title>Comparative genomics of biotechnologically important yeasts.</title>
        <authorList>
            <consortium name="DOE Joint Genome Institute"/>
            <person name="Riley R."/>
            <person name="Haridas S."/>
            <person name="Wolfe K.H."/>
            <person name="Lopes M.R."/>
            <person name="Hittinger C.T."/>
            <person name="Goker M."/>
            <person name="Salamov A."/>
            <person name="Wisecaver J."/>
            <person name="Long T.M."/>
            <person name="Aerts A.L."/>
            <person name="Barry K."/>
            <person name="Choi C."/>
            <person name="Clum A."/>
            <person name="Coughlan A.Y."/>
            <person name="Deshpande S."/>
            <person name="Douglass A.P."/>
            <person name="Hanson S.J."/>
            <person name="Klenk H.-P."/>
            <person name="LaButti K."/>
            <person name="Lapidus A."/>
            <person name="Lindquist E."/>
            <person name="Lipzen A."/>
            <person name="Meier-kolthoff J.P."/>
            <person name="Ohm R.A."/>
            <person name="Otillar R.P."/>
            <person name="Pangilinan J."/>
            <person name="Peng Y."/>
            <person name="Rokas A."/>
            <person name="Rosa C.A."/>
            <person name="Scheuner C."/>
            <person name="Sibirny A.A."/>
            <person name="Slot J.C."/>
            <person name="Stielow J.B."/>
            <person name="Sun H."/>
            <person name="Kurtzman C.P."/>
            <person name="Blackwell M."/>
            <person name="Grigoriev I.V."/>
            <person name="Jeffries T.W."/>
        </authorList>
    </citation>
    <scope>NUCLEOTIDE SEQUENCE [LARGE SCALE GENOMIC DNA]</scope>
    <source>
        <strain evidence="16 17">NRRL YB-4993</strain>
    </source>
</reference>
<dbReference type="Pfam" id="PF00022">
    <property type="entry name" value="Actin"/>
    <property type="match status" value="1"/>
</dbReference>
<keyword evidence="5" id="KW-0010">Activator</keyword>
<dbReference type="GO" id="GO:0003682">
    <property type="term" value="F:chromatin binding"/>
    <property type="evidence" value="ECO:0007669"/>
    <property type="project" value="EnsemblFungi"/>
</dbReference>
<accession>A0A1A0GZ20</accession>
<comment type="similarity">
    <text evidence="9">Belongs to the actin family. ARP4 subfamily.</text>
</comment>
<dbReference type="GO" id="GO:0042393">
    <property type="term" value="F:histone binding"/>
    <property type="evidence" value="ECO:0007669"/>
    <property type="project" value="EnsemblFungi"/>
</dbReference>
<dbReference type="PANTHER" id="PTHR11937">
    <property type="entry name" value="ACTIN"/>
    <property type="match status" value="1"/>
</dbReference>
<dbReference type="GO" id="GO:0006281">
    <property type="term" value="P:DNA repair"/>
    <property type="evidence" value="ECO:0007669"/>
    <property type="project" value="UniProtKB-KW"/>
</dbReference>
<dbReference type="STRING" id="869754.A0A1A0GZ20"/>
<dbReference type="FunFam" id="3.30.420.40:FF:000203">
    <property type="entry name" value="Actin-related protein 4"/>
    <property type="match status" value="1"/>
</dbReference>
<dbReference type="GO" id="GO:0051382">
    <property type="term" value="P:kinetochore assembly"/>
    <property type="evidence" value="ECO:0007669"/>
    <property type="project" value="EnsemblFungi"/>
</dbReference>
<evidence type="ECO:0000256" key="7">
    <source>
        <dbReference type="ARBA" id="ARBA00023204"/>
    </source>
</evidence>
<evidence type="ECO:0000256" key="10">
    <source>
        <dbReference type="ARBA" id="ARBA00038661"/>
    </source>
</evidence>
<evidence type="ECO:0000256" key="12">
    <source>
        <dbReference type="ARBA" id="ARBA00042445"/>
    </source>
</evidence>
<dbReference type="OrthoDB" id="5132116at2759"/>
<dbReference type="GO" id="GO:0006338">
    <property type="term" value="P:chromatin remodeling"/>
    <property type="evidence" value="ECO:0007669"/>
    <property type="project" value="EnsemblFungi"/>
</dbReference>
<evidence type="ECO:0000256" key="2">
    <source>
        <dbReference type="ARBA" id="ARBA00022763"/>
    </source>
</evidence>
<dbReference type="GO" id="GO:0005524">
    <property type="term" value="F:ATP binding"/>
    <property type="evidence" value="ECO:0007669"/>
    <property type="project" value="EnsemblFungi"/>
</dbReference>
<organism evidence="16 17">
    <name type="scientific">Metschnikowia bicuspidata var. bicuspidata NRRL YB-4993</name>
    <dbReference type="NCBI Taxonomy" id="869754"/>
    <lineage>
        <taxon>Eukaryota</taxon>
        <taxon>Fungi</taxon>
        <taxon>Dikarya</taxon>
        <taxon>Ascomycota</taxon>
        <taxon>Saccharomycotina</taxon>
        <taxon>Pichiomycetes</taxon>
        <taxon>Metschnikowiaceae</taxon>
        <taxon>Metschnikowia</taxon>
    </lineage>
</organism>
<comment type="subunit">
    <text evidence="10">Component of the NuA4 histone acetyltransferase complex, of the INO80 chromatin remodeling complex, and of the SWR1 chromatin remodeling complex.</text>
</comment>
<dbReference type="Proteomes" id="UP000092555">
    <property type="component" value="Unassembled WGS sequence"/>
</dbReference>
<comment type="caution">
    <text evidence="16">The sequence shown here is derived from an EMBL/GenBank/DDBJ whole genome shotgun (WGS) entry which is preliminary data.</text>
</comment>
<keyword evidence="7" id="KW-0234">DNA repair</keyword>
<dbReference type="PROSITE" id="PS00432">
    <property type="entry name" value="ACTINS_2"/>
    <property type="match status" value="1"/>
</dbReference>
<evidence type="ECO:0000313" key="16">
    <source>
        <dbReference type="EMBL" id="OBA16973.1"/>
    </source>
</evidence>
<evidence type="ECO:0000256" key="5">
    <source>
        <dbReference type="ARBA" id="ARBA00023159"/>
    </source>
</evidence>
<proteinExistence type="inferred from homology"/>
<dbReference type="GO" id="GO:0006357">
    <property type="term" value="P:regulation of transcription by RNA polymerase II"/>
    <property type="evidence" value="ECO:0007669"/>
    <property type="project" value="EnsemblFungi"/>
</dbReference>
<feature type="region of interest" description="Disordered" evidence="15">
    <location>
        <begin position="332"/>
        <end position="366"/>
    </location>
</feature>
<evidence type="ECO:0000256" key="9">
    <source>
        <dbReference type="ARBA" id="ARBA00038320"/>
    </source>
</evidence>
<evidence type="ECO:0000256" key="8">
    <source>
        <dbReference type="ARBA" id="ARBA00023242"/>
    </source>
</evidence>
<evidence type="ECO:0000256" key="1">
    <source>
        <dbReference type="ARBA" id="ARBA00004123"/>
    </source>
</evidence>
<evidence type="ECO:0000256" key="15">
    <source>
        <dbReference type="SAM" id="MobiDB-lite"/>
    </source>
</evidence>
<dbReference type="InterPro" id="IPR004000">
    <property type="entry name" value="Actin"/>
</dbReference>
<dbReference type="EMBL" id="LXTC01000011">
    <property type="protein sequence ID" value="OBA16973.1"/>
    <property type="molecule type" value="Genomic_DNA"/>
</dbReference>
<protein>
    <recommendedName>
        <fullName evidence="11">Actin-related protein 4</fullName>
    </recommendedName>
    <alternativeName>
        <fullName evidence="12 14">Actin-like protein ARP4</fullName>
    </alternativeName>
</protein>
<evidence type="ECO:0000256" key="3">
    <source>
        <dbReference type="ARBA" id="ARBA00022853"/>
    </source>
</evidence>
<name>A0A1A0GZ20_9ASCO</name>
<dbReference type="InterPro" id="IPR043129">
    <property type="entry name" value="ATPase_NBD"/>
</dbReference>
<keyword evidence="2" id="KW-0227">DNA damage</keyword>
<comment type="subcellular location">
    <subcellularLocation>
        <location evidence="1">Nucleus</location>
    </subcellularLocation>
</comment>
<evidence type="ECO:0000256" key="14">
    <source>
        <dbReference type="ARBA" id="ARBA00077253"/>
    </source>
</evidence>
<dbReference type="SMART" id="SM00268">
    <property type="entry name" value="ACTIN"/>
    <property type="match status" value="1"/>
</dbReference>
<dbReference type="RefSeq" id="XP_018709272.1">
    <property type="nucleotide sequence ID" value="XM_018858263.1"/>
</dbReference>
<dbReference type="Gene3D" id="3.30.420.40">
    <property type="match status" value="3"/>
</dbReference>
<dbReference type="InterPro" id="IPR004001">
    <property type="entry name" value="Actin_CS"/>
</dbReference>
<dbReference type="GeneID" id="30031239"/>
<dbReference type="FunFam" id="3.30.420.40:FF:000058">
    <property type="entry name" value="Putative actin-related protein 5"/>
    <property type="match status" value="1"/>
</dbReference>
<keyword evidence="8" id="KW-0539">Nucleus</keyword>
<comment type="function">
    <text evidence="13">Chromatin interaction component of the NuA4 histone acetyltransferase complex which is involved in transcriptional activation of selected genes principally by acetylation of nucleosomal histone H4 and H2A. The NuA4 complex is also involved in DNA repair. Is required for NuA4 complex integrity. Component of the SWR1 complex which mediates the ATP-dependent exchange of histone H2A for the H2A variant HZT1 leading to transcriptional regulation of selected genes by chromatin remodeling. Component of the INO80 complex which remodels chromatin by shifting nucleosomes and is involved in DNA repair.</text>
</comment>
<dbReference type="GO" id="GO:0035267">
    <property type="term" value="C:NuA4 histone acetyltransferase complex"/>
    <property type="evidence" value="ECO:0007669"/>
    <property type="project" value="EnsemblFungi"/>
</dbReference>
<keyword evidence="6" id="KW-0804">Transcription</keyword>
<gene>
    <name evidence="16" type="ORF">METBIDRAFT_48117</name>
</gene>
<keyword evidence="3" id="KW-0156">Chromatin regulator</keyword>
<evidence type="ECO:0000256" key="13">
    <source>
        <dbReference type="ARBA" id="ARBA00053941"/>
    </source>
</evidence>
<keyword evidence="17" id="KW-1185">Reference proteome</keyword>
<keyword evidence="4" id="KW-0805">Transcription regulation</keyword>
<evidence type="ECO:0000256" key="11">
    <source>
        <dbReference type="ARBA" id="ARBA00041020"/>
    </source>
</evidence>